<feature type="transmembrane region" description="Helical" evidence="7">
    <location>
        <begin position="395"/>
        <end position="413"/>
    </location>
</feature>
<feature type="domain" description="EccD-like transmembrane" evidence="8">
    <location>
        <begin position="130"/>
        <end position="486"/>
    </location>
</feature>
<evidence type="ECO:0000256" key="3">
    <source>
        <dbReference type="ARBA" id="ARBA00022475"/>
    </source>
</evidence>
<gene>
    <name evidence="9" type="primary">eccD</name>
    <name evidence="9" type="ORF">H3146_24665</name>
</gene>
<dbReference type="PIRSF" id="PIRSF017804">
    <property type="entry name" value="Secretion_EccD1"/>
    <property type="match status" value="1"/>
</dbReference>
<accession>A0A7W3WQM3</accession>
<dbReference type="GO" id="GO:0005886">
    <property type="term" value="C:plasma membrane"/>
    <property type="evidence" value="ECO:0007669"/>
    <property type="project" value="UniProtKB-SubCell"/>
</dbReference>
<feature type="transmembrane region" description="Helical" evidence="7">
    <location>
        <begin position="220"/>
        <end position="240"/>
    </location>
</feature>
<feature type="transmembrane region" description="Helical" evidence="7">
    <location>
        <begin position="158"/>
        <end position="177"/>
    </location>
</feature>
<dbReference type="AlphaFoldDB" id="A0A7W3WQM3"/>
<feature type="transmembrane region" description="Helical" evidence="7">
    <location>
        <begin position="369"/>
        <end position="388"/>
    </location>
</feature>
<evidence type="ECO:0000256" key="5">
    <source>
        <dbReference type="ARBA" id="ARBA00022989"/>
    </source>
</evidence>
<organism evidence="9 10">
    <name type="scientific">Streptomyces alkaliterrae</name>
    <dbReference type="NCBI Taxonomy" id="2213162"/>
    <lineage>
        <taxon>Bacteria</taxon>
        <taxon>Bacillati</taxon>
        <taxon>Actinomycetota</taxon>
        <taxon>Actinomycetes</taxon>
        <taxon>Kitasatosporales</taxon>
        <taxon>Streptomycetaceae</taxon>
        <taxon>Streptomyces</taxon>
    </lineage>
</organism>
<dbReference type="EMBL" id="JABJWZ010000380">
    <property type="protein sequence ID" value="MBB1256520.1"/>
    <property type="molecule type" value="Genomic_DNA"/>
</dbReference>
<keyword evidence="5 7" id="KW-1133">Transmembrane helix</keyword>
<dbReference type="Gene3D" id="3.10.20.90">
    <property type="entry name" value="Phosphatidylinositol 3-kinase Catalytic Subunit, Chain A, domain 1"/>
    <property type="match status" value="1"/>
</dbReference>
<feature type="transmembrane region" description="Helical" evidence="7">
    <location>
        <begin position="272"/>
        <end position="292"/>
    </location>
</feature>
<comment type="caution">
    <text evidence="9">The sequence shown here is derived from an EMBL/GenBank/DDBJ whole genome shotgun (WGS) entry which is preliminary data.</text>
</comment>
<dbReference type="InterPro" id="IPR044049">
    <property type="entry name" value="EccD_transm"/>
</dbReference>
<dbReference type="InterPro" id="IPR024962">
    <property type="entry name" value="YukD-like"/>
</dbReference>
<feature type="transmembrane region" description="Helical" evidence="7">
    <location>
        <begin position="247"/>
        <end position="266"/>
    </location>
</feature>
<feature type="transmembrane region" description="Helical" evidence="7">
    <location>
        <begin position="131"/>
        <end position="152"/>
    </location>
</feature>
<evidence type="ECO:0000256" key="1">
    <source>
        <dbReference type="ARBA" id="ARBA00004651"/>
    </source>
</evidence>
<evidence type="ECO:0000256" key="7">
    <source>
        <dbReference type="SAM" id="Phobius"/>
    </source>
</evidence>
<dbReference type="Pfam" id="PF08817">
    <property type="entry name" value="YukD"/>
    <property type="match status" value="1"/>
</dbReference>
<name>A0A7W3WQM3_9ACTN</name>
<reference evidence="10" key="1">
    <citation type="submission" date="2020-05" db="EMBL/GenBank/DDBJ databases">
        <title>Classification of alakaliphilic streptomycetes isolated from an alkaline soil next to Lonar Crater, India and a proposal for the recognition of Streptomyces alkaliterrae sp. nov.</title>
        <authorList>
            <person name="Golinska P."/>
        </authorList>
    </citation>
    <scope>NUCLEOTIDE SEQUENCE [LARGE SCALE GENOMIC DNA]</scope>
    <source>
        <strain evidence="10">OF3</strain>
    </source>
</reference>
<keyword evidence="6 7" id="KW-0472">Membrane</keyword>
<protein>
    <submittedName>
        <fullName evidence="9">Type VII secretion integral membrane protein EccD</fullName>
    </submittedName>
</protein>
<dbReference type="Proteomes" id="UP000525686">
    <property type="component" value="Unassembled WGS sequence"/>
</dbReference>
<keyword evidence="3" id="KW-1003">Cell membrane</keyword>
<evidence type="ECO:0000313" key="10">
    <source>
        <dbReference type="Proteomes" id="UP000525686"/>
    </source>
</evidence>
<dbReference type="NCBIfam" id="TIGR03920">
    <property type="entry name" value="T7SS_EccD"/>
    <property type="match status" value="1"/>
</dbReference>
<evidence type="ECO:0000259" key="8">
    <source>
        <dbReference type="Pfam" id="PF19053"/>
    </source>
</evidence>
<evidence type="ECO:0000313" key="9">
    <source>
        <dbReference type="EMBL" id="MBB1256520.1"/>
    </source>
</evidence>
<feature type="transmembrane region" description="Helical" evidence="7">
    <location>
        <begin position="189"/>
        <end position="208"/>
    </location>
</feature>
<feature type="transmembrane region" description="Helical" evidence="7">
    <location>
        <begin position="425"/>
        <end position="445"/>
    </location>
</feature>
<comment type="subcellular location">
    <subcellularLocation>
        <location evidence="1">Cell membrane</location>
        <topology evidence="1">Multi-pass membrane protein</topology>
    </subcellularLocation>
</comment>
<evidence type="ECO:0000256" key="4">
    <source>
        <dbReference type="ARBA" id="ARBA00022692"/>
    </source>
</evidence>
<keyword evidence="4 7" id="KW-0812">Transmembrane</keyword>
<evidence type="ECO:0000256" key="2">
    <source>
        <dbReference type="ARBA" id="ARBA00006162"/>
    </source>
</evidence>
<dbReference type="Pfam" id="PF19053">
    <property type="entry name" value="EccD"/>
    <property type="match status" value="1"/>
</dbReference>
<proteinExistence type="inferred from homology"/>
<comment type="similarity">
    <text evidence="2">Belongs to the EccD/Snm4 family.</text>
</comment>
<dbReference type="RefSeq" id="WP_181355487.1">
    <property type="nucleotide sequence ID" value="NZ_JABJWZ010000380.1"/>
</dbReference>
<dbReference type="InterPro" id="IPR006707">
    <property type="entry name" value="T7SS_EccD"/>
</dbReference>
<evidence type="ECO:0000256" key="6">
    <source>
        <dbReference type="ARBA" id="ARBA00023136"/>
    </source>
</evidence>
<sequence>MTTPATSTTTFSQAPTGTGFSRLTVVAPGGRVDVALPEDVPVAHLYPEIQRLTAHTADDNSLVGYHLVRRDGTVLDAGRTLAGLRIRDGEVLTLRPFSRSLPPAVFDDVSDAVATAVTADRTLWNDRYLRLAGLAGTVVLLWLAALLLWLTYPDGRDMHGLPGVTAAVIGVALLALAPVRGRFYGDRGSATALGLAALPHAMLAGSGVLPLQDGHGVGRLQFLLGCAAVLVAASVMAAALPEGDASFVAVAVVAGAGTLAAFALVLTDARPLAAASVSAPVAIGLLAFLPALSARFARLPIGYAPPRPGYQTSGTAAEDPFAPAEPGPIDAERIAAQARRGHEVLLGLVGGLAAVAVGAAVVLAFGGTLFGQLLALGTGLALLTRARLFRYSTQVACALAAGTAVLALLFTALALDPDGSGLRALWLTTALVAGAAVLAAIAVVVPRAGLTPFWGRLLDVCEGAVLLALTPLCLAVLDVYTTARSMTGR</sequence>
<feature type="transmembrane region" description="Helical" evidence="7">
    <location>
        <begin position="344"/>
        <end position="363"/>
    </location>
</feature>
<feature type="transmembrane region" description="Helical" evidence="7">
    <location>
        <begin position="457"/>
        <end position="477"/>
    </location>
</feature>